<proteinExistence type="predicted"/>
<evidence type="ECO:0000313" key="2">
    <source>
        <dbReference type="EMBL" id="MFC4337646.1"/>
    </source>
</evidence>
<comment type="caution">
    <text evidence="2">The sequence shown here is derived from an EMBL/GenBank/DDBJ whole genome shotgun (WGS) entry which is preliminary data.</text>
</comment>
<sequence>MTNRFRGKPDYATELAHVVADLNRIERASGRKGLAVSRSSTRSERESDLVVTVDNGEVSTSKGE</sequence>
<dbReference type="RefSeq" id="WP_380624846.1">
    <property type="nucleotide sequence ID" value="NZ_JBHSDK010000047.1"/>
</dbReference>
<organism evidence="2 3">
    <name type="scientific">Salininema proteolyticum</name>
    <dbReference type="NCBI Taxonomy" id="1607685"/>
    <lineage>
        <taxon>Bacteria</taxon>
        <taxon>Bacillati</taxon>
        <taxon>Actinomycetota</taxon>
        <taxon>Actinomycetes</taxon>
        <taxon>Glycomycetales</taxon>
        <taxon>Glycomycetaceae</taxon>
        <taxon>Salininema</taxon>
    </lineage>
</organism>
<keyword evidence="3" id="KW-1185">Reference proteome</keyword>
<dbReference type="Proteomes" id="UP001595823">
    <property type="component" value="Unassembled WGS sequence"/>
</dbReference>
<name>A0ABV8U4Z0_9ACTN</name>
<evidence type="ECO:0000256" key="1">
    <source>
        <dbReference type="SAM" id="MobiDB-lite"/>
    </source>
</evidence>
<protein>
    <submittedName>
        <fullName evidence="2">Uncharacterized protein</fullName>
    </submittedName>
</protein>
<feature type="region of interest" description="Disordered" evidence="1">
    <location>
        <begin position="29"/>
        <end position="49"/>
    </location>
</feature>
<evidence type="ECO:0000313" key="3">
    <source>
        <dbReference type="Proteomes" id="UP001595823"/>
    </source>
</evidence>
<gene>
    <name evidence="2" type="ORF">ACFPET_20835</name>
</gene>
<accession>A0ABV8U4Z0</accession>
<reference evidence="3" key="1">
    <citation type="journal article" date="2019" name="Int. J. Syst. Evol. Microbiol.">
        <title>The Global Catalogue of Microorganisms (GCM) 10K type strain sequencing project: providing services to taxonomists for standard genome sequencing and annotation.</title>
        <authorList>
            <consortium name="The Broad Institute Genomics Platform"/>
            <consortium name="The Broad Institute Genome Sequencing Center for Infectious Disease"/>
            <person name="Wu L."/>
            <person name="Ma J."/>
        </authorList>
    </citation>
    <scope>NUCLEOTIDE SEQUENCE [LARGE SCALE GENOMIC DNA]</scope>
    <source>
        <strain evidence="3">IBRC-M 10908</strain>
    </source>
</reference>
<dbReference type="EMBL" id="JBHSDK010000047">
    <property type="protein sequence ID" value="MFC4337646.1"/>
    <property type="molecule type" value="Genomic_DNA"/>
</dbReference>